<dbReference type="GO" id="GO:0016020">
    <property type="term" value="C:membrane"/>
    <property type="evidence" value="ECO:0007669"/>
    <property type="project" value="UniProtKB-SubCell"/>
</dbReference>
<reference evidence="2 3" key="1">
    <citation type="submission" date="2024-01" db="EMBL/GenBank/DDBJ databases">
        <title>The genomes of 5 underutilized Papilionoideae crops provide insights into root nodulation and disease resistanc.</title>
        <authorList>
            <person name="Yuan L."/>
        </authorList>
    </citation>
    <scope>NUCLEOTIDE SEQUENCE [LARGE SCALE GENOMIC DNA]</scope>
    <source>
        <strain evidence="2">ZHUSHIDOU_FW_LH</strain>
        <tissue evidence="2">Leaf</tissue>
    </source>
</reference>
<gene>
    <name evidence="2" type="ORF">RIF29_36045</name>
</gene>
<dbReference type="Proteomes" id="UP001372338">
    <property type="component" value="Unassembled WGS sequence"/>
</dbReference>
<evidence type="ECO:0000256" key="1">
    <source>
        <dbReference type="ARBA" id="ARBA00004479"/>
    </source>
</evidence>
<dbReference type="AlphaFoldDB" id="A0AAN9HYB1"/>
<dbReference type="InterPro" id="IPR051824">
    <property type="entry name" value="LRR_Rcpt-Like_S/T_Kinase"/>
</dbReference>
<keyword evidence="3" id="KW-1185">Reference proteome</keyword>
<comment type="subcellular location">
    <subcellularLocation>
        <location evidence="1">Membrane</location>
        <topology evidence="1">Single-pass type I membrane protein</topology>
    </subcellularLocation>
</comment>
<organism evidence="2 3">
    <name type="scientific">Crotalaria pallida</name>
    <name type="common">Smooth rattlebox</name>
    <name type="synonym">Crotalaria striata</name>
    <dbReference type="NCBI Taxonomy" id="3830"/>
    <lineage>
        <taxon>Eukaryota</taxon>
        <taxon>Viridiplantae</taxon>
        <taxon>Streptophyta</taxon>
        <taxon>Embryophyta</taxon>
        <taxon>Tracheophyta</taxon>
        <taxon>Spermatophyta</taxon>
        <taxon>Magnoliopsida</taxon>
        <taxon>eudicotyledons</taxon>
        <taxon>Gunneridae</taxon>
        <taxon>Pentapetalae</taxon>
        <taxon>rosids</taxon>
        <taxon>fabids</taxon>
        <taxon>Fabales</taxon>
        <taxon>Fabaceae</taxon>
        <taxon>Papilionoideae</taxon>
        <taxon>50 kb inversion clade</taxon>
        <taxon>genistoids sensu lato</taxon>
        <taxon>core genistoids</taxon>
        <taxon>Crotalarieae</taxon>
        <taxon>Crotalaria</taxon>
    </lineage>
</organism>
<accession>A0AAN9HYB1</accession>
<comment type="caution">
    <text evidence="2">The sequence shown here is derived from an EMBL/GenBank/DDBJ whole genome shotgun (WGS) entry which is preliminary data.</text>
</comment>
<protein>
    <submittedName>
        <fullName evidence="2">Uncharacterized protein</fullName>
    </submittedName>
</protein>
<dbReference type="PANTHER" id="PTHR48006:SF74">
    <property type="entry name" value="LRR RECEPTOR-LIKE KINASE FAMILY PROTEIN"/>
    <property type="match status" value="1"/>
</dbReference>
<dbReference type="EMBL" id="JAYWIO010000007">
    <property type="protein sequence ID" value="KAK7252234.1"/>
    <property type="molecule type" value="Genomic_DNA"/>
</dbReference>
<evidence type="ECO:0000313" key="2">
    <source>
        <dbReference type="EMBL" id="KAK7252234.1"/>
    </source>
</evidence>
<dbReference type="Gene3D" id="1.10.510.10">
    <property type="entry name" value="Transferase(Phosphotransferase) domain 1"/>
    <property type="match status" value="1"/>
</dbReference>
<sequence length="123" mass="14292">MEKILVYPCMSNGRLSKWLHPLKSEAMRLKWPERVNIALGLARGLSWFHHSCDLRILANLFLGKDLKTNSLLSSKLCVFTVQPLPDQRPTMLQIYKKMMNIWKEQRGFCDDSNTPRQSETVSN</sequence>
<name>A0AAN9HYB1_CROPI</name>
<dbReference type="InterPro" id="IPR011009">
    <property type="entry name" value="Kinase-like_dom_sf"/>
</dbReference>
<dbReference type="SUPFAM" id="SSF56112">
    <property type="entry name" value="Protein kinase-like (PK-like)"/>
    <property type="match status" value="1"/>
</dbReference>
<proteinExistence type="predicted"/>
<evidence type="ECO:0000313" key="3">
    <source>
        <dbReference type="Proteomes" id="UP001372338"/>
    </source>
</evidence>
<dbReference type="PANTHER" id="PTHR48006">
    <property type="entry name" value="LEUCINE-RICH REPEAT-CONTAINING PROTEIN DDB_G0281931-RELATED"/>
    <property type="match status" value="1"/>
</dbReference>